<organism evidence="4 5">
    <name type="scientific">Aquarana catesbeiana</name>
    <name type="common">American bullfrog</name>
    <name type="synonym">Rana catesbeiana</name>
    <dbReference type="NCBI Taxonomy" id="8400"/>
    <lineage>
        <taxon>Eukaryota</taxon>
        <taxon>Metazoa</taxon>
        <taxon>Chordata</taxon>
        <taxon>Craniata</taxon>
        <taxon>Vertebrata</taxon>
        <taxon>Euteleostomi</taxon>
        <taxon>Amphibia</taxon>
        <taxon>Batrachia</taxon>
        <taxon>Anura</taxon>
        <taxon>Neobatrachia</taxon>
        <taxon>Ranoidea</taxon>
        <taxon>Ranidae</taxon>
        <taxon>Aquarana</taxon>
    </lineage>
</organism>
<dbReference type="Gene3D" id="3.90.190.10">
    <property type="entry name" value="Protein tyrosine phosphatase superfamily"/>
    <property type="match status" value="1"/>
</dbReference>
<keyword evidence="2" id="KW-0904">Protein phosphatase</keyword>
<accession>A0A2G9S037</accession>
<dbReference type="AlphaFoldDB" id="A0A2G9S037"/>
<dbReference type="EMBL" id="KV927484">
    <property type="protein sequence ID" value="PIO32821.1"/>
    <property type="molecule type" value="Genomic_DNA"/>
</dbReference>
<reference evidence="5" key="1">
    <citation type="journal article" date="2017" name="Nat. Commun.">
        <title>The North American bullfrog draft genome provides insight into hormonal regulation of long noncoding RNA.</title>
        <authorList>
            <person name="Hammond S.A."/>
            <person name="Warren R.L."/>
            <person name="Vandervalk B.P."/>
            <person name="Kucuk E."/>
            <person name="Khan H."/>
            <person name="Gibb E.A."/>
            <person name="Pandoh P."/>
            <person name="Kirk H."/>
            <person name="Zhao Y."/>
            <person name="Jones M."/>
            <person name="Mungall A.J."/>
            <person name="Coope R."/>
            <person name="Pleasance S."/>
            <person name="Moore R.A."/>
            <person name="Holt R.A."/>
            <person name="Round J.M."/>
            <person name="Ohora S."/>
            <person name="Walle B.V."/>
            <person name="Veldhoen N."/>
            <person name="Helbing C.C."/>
            <person name="Birol I."/>
        </authorList>
    </citation>
    <scope>NUCLEOTIDE SEQUENCE [LARGE SCALE GENOMIC DNA]</scope>
</reference>
<dbReference type="PANTHER" id="PTHR19134:SF285">
    <property type="entry name" value="TYROSINE-PROTEIN PHOSPHATASE NON-RECEPTOR TYPE 9"/>
    <property type="match status" value="1"/>
</dbReference>
<dbReference type="OrthoDB" id="10051650at2759"/>
<dbReference type="Proteomes" id="UP000228934">
    <property type="component" value="Unassembled WGS sequence"/>
</dbReference>
<keyword evidence="5" id="KW-1185">Reference proteome</keyword>
<dbReference type="PROSITE" id="PS50055">
    <property type="entry name" value="TYR_PHOSPHATASE_PTP"/>
    <property type="match status" value="1"/>
</dbReference>
<sequence length="93" mass="10749">MDGYLQKNAYIGTQGPMENTFQDFWQMVWEQNVLVIVMTTRVEEGGHRKCGQYWPLSPGSEASYGAVTVTNKAMDNHQHYRKTTLELRIHQVT</sequence>
<dbReference type="EC" id="3.1.3.48" evidence="1"/>
<evidence type="ECO:0000256" key="2">
    <source>
        <dbReference type="ARBA" id="ARBA00022912"/>
    </source>
</evidence>
<name>A0A2G9S037_AQUCT</name>
<dbReference type="SUPFAM" id="SSF52799">
    <property type="entry name" value="(Phosphotyrosine protein) phosphatases II"/>
    <property type="match status" value="1"/>
</dbReference>
<dbReference type="PANTHER" id="PTHR19134">
    <property type="entry name" value="RECEPTOR-TYPE TYROSINE-PROTEIN PHOSPHATASE"/>
    <property type="match status" value="1"/>
</dbReference>
<evidence type="ECO:0000256" key="1">
    <source>
        <dbReference type="ARBA" id="ARBA00013064"/>
    </source>
</evidence>
<evidence type="ECO:0000313" key="4">
    <source>
        <dbReference type="EMBL" id="PIO32821.1"/>
    </source>
</evidence>
<dbReference type="InterPro" id="IPR050348">
    <property type="entry name" value="Protein-Tyr_Phosphatase"/>
</dbReference>
<dbReference type="GO" id="GO:0004725">
    <property type="term" value="F:protein tyrosine phosphatase activity"/>
    <property type="evidence" value="ECO:0007669"/>
    <property type="project" value="UniProtKB-EC"/>
</dbReference>
<gene>
    <name evidence="4" type="ORF">AB205_0114410</name>
</gene>
<evidence type="ECO:0000313" key="5">
    <source>
        <dbReference type="Proteomes" id="UP000228934"/>
    </source>
</evidence>
<feature type="domain" description="Tyrosine-protein phosphatase" evidence="3">
    <location>
        <begin position="1"/>
        <end position="93"/>
    </location>
</feature>
<protein>
    <recommendedName>
        <fullName evidence="1">protein-tyrosine-phosphatase</fullName>
        <ecNumber evidence="1">3.1.3.48</ecNumber>
    </recommendedName>
</protein>
<proteinExistence type="predicted"/>
<keyword evidence="2" id="KW-0378">Hydrolase</keyword>
<dbReference type="InterPro" id="IPR000242">
    <property type="entry name" value="PTP_cat"/>
</dbReference>
<dbReference type="Pfam" id="PF00102">
    <property type="entry name" value="Y_phosphatase"/>
    <property type="match status" value="1"/>
</dbReference>
<evidence type="ECO:0000259" key="3">
    <source>
        <dbReference type="PROSITE" id="PS50055"/>
    </source>
</evidence>
<dbReference type="InterPro" id="IPR029021">
    <property type="entry name" value="Prot-tyrosine_phosphatase-like"/>
</dbReference>